<feature type="modified residue" description="Phosphoserine" evidence="6">
    <location>
        <position position="102"/>
    </location>
</feature>
<keyword evidence="4 6" id="KW-0460">Magnesium</keyword>
<dbReference type="CDD" id="cd05802">
    <property type="entry name" value="GlmM"/>
    <property type="match status" value="1"/>
</dbReference>
<dbReference type="EMBL" id="RJVQ01000002">
    <property type="protein sequence ID" value="RQW63856.1"/>
    <property type="molecule type" value="Genomic_DNA"/>
</dbReference>
<dbReference type="PANTHER" id="PTHR42946">
    <property type="entry name" value="PHOSPHOHEXOSE MUTASE"/>
    <property type="match status" value="1"/>
</dbReference>
<evidence type="ECO:0000259" key="12">
    <source>
        <dbReference type="Pfam" id="PF02880"/>
    </source>
</evidence>
<dbReference type="GO" id="GO:0009252">
    <property type="term" value="P:peptidoglycan biosynthetic process"/>
    <property type="evidence" value="ECO:0007669"/>
    <property type="project" value="UniProtKB-ARBA"/>
</dbReference>
<dbReference type="InterPro" id="IPR006352">
    <property type="entry name" value="GlmM_bact"/>
</dbReference>
<evidence type="ECO:0000256" key="1">
    <source>
        <dbReference type="ARBA" id="ARBA00010231"/>
    </source>
</evidence>
<evidence type="ECO:0000259" key="11">
    <source>
        <dbReference type="Pfam" id="PF02879"/>
    </source>
</evidence>
<dbReference type="PROSITE" id="PS00710">
    <property type="entry name" value="PGM_PMM"/>
    <property type="match status" value="1"/>
</dbReference>
<dbReference type="GO" id="GO:0005975">
    <property type="term" value="P:carbohydrate metabolic process"/>
    <property type="evidence" value="ECO:0007669"/>
    <property type="project" value="InterPro"/>
</dbReference>
<dbReference type="Pfam" id="PF02880">
    <property type="entry name" value="PGM_PMM_III"/>
    <property type="match status" value="1"/>
</dbReference>
<reference evidence="13 14" key="1">
    <citation type="submission" date="2018-11" db="EMBL/GenBank/DDBJ databases">
        <title>Vibrio LJC006 sp. nov., isolated from seawater during the bloom of the enteromorpha.</title>
        <authorList>
            <person name="Liang J."/>
        </authorList>
    </citation>
    <scope>NUCLEOTIDE SEQUENCE [LARGE SCALE GENOMIC DNA]</scope>
    <source>
        <strain evidence="13 14">LJC006</strain>
    </source>
</reference>
<keyword evidence="5 6" id="KW-0413">Isomerase</keyword>
<dbReference type="Gene3D" id="3.30.310.50">
    <property type="entry name" value="Alpha-D-phosphohexomutase, C-terminal domain"/>
    <property type="match status" value="1"/>
</dbReference>
<dbReference type="RefSeq" id="WP_124935977.1">
    <property type="nucleotide sequence ID" value="NZ_RJVQ01000002.1"/>
</dbReference>
<evidence type="ECO:0000256" key="6">
    <source>
        <dbReference type="HAMAP-Rule" id="MF_01554"/>
    </source>
</evidence>
<dbReference type="Gene3D" id="3.40.120.10">
    <property type="entry name" value="Alpha-D-Glucose-1,6-Bisphosphate, subunit A, domain 3"/>
    <property type="match status" value="3"/>
</dbReference>
<comment type="similarity">
    <text evidence="1 6 7">Belongs to the phosphohexose mutase family.</text>
</comment>
<comment type="function">
    <text evidence="6 8">Catalyzes the conversion of glucosamine-6-phosphate to glucosamine-1-phosphate.</text>
</comment>
<dbReference type="InterPro" id="IPR016055">
    <property type="entry name" value="A-D-PHexomutase_a/b/a-I/II/III"/>
</dbReference>
<feature type="domain" description="Alpha-D-phosphohexomutase alpha/beta/alpha" evidence="10">
    <location>
        <begin position="4"/>
        <end position="134"/>
    </location>
</feature>
<evidence type="ECO:0000313" key="13">
    <source>
        <dbReference type="EMBL" id="RQW63856.1"/>
    </source>
</evidence>
<dbReference type="GO" id="GO:0006048">
    <property type="term" value="P:UDP-N-acetylglucosamine biosynthetic process"/>
    <property type="evidence" value="ECO:0007669"/>
    <property type="project" value="TreeGrafter"/>
</dbReference>
<dbReference type="PANTHER" id="PTHR42946:SF1">
    <property type="entry name" value="PHOSPHOGLUCOMUTASE (ALPHA-D-GLUCOSE-1,6-BISPHOSPHATE-DEPENDENT)"/>
    <property type="match status" value="1"/>
</dbReference>
<feature type="binding site" description="via phosphate group" evidence="6">
    <location>
        <position position="102"/>
    </location>
    <ligand>
        <name>Mg(2+)</name>
        <dbReference type="ChEBI" id="CHEBI:18420"/>
    </ligand>
</feature>
<keyword evidence="14" id="KW-1185">Reference proteome</keyword>
<evidence type="ECO:0000259" key="10">
    <source>
        <dbReference type="Pfam" id="PF02878"/>
    </source>
</evidence>
<dbReference type="EC" id="5.4.2.10" evidence="6 8"/>
<dbReference type="GO" id="GO:0008966">
    <property type="term" value="F:phosphoglucosamine mutase activity"/>
    <property type="evidence" value="ECO:0007669"/>
    <property type="project" value="UniProtKB-UniRule"/>
</dbReference>
<dbReference type="Pfam" id="PF00408">
    <property type="entry name" value="PGM_PMM_IV"/>
    <property type="match status" value="1"/>
</dbReference>
<dbReference type="FunFam" id="3.30.310.50:FF:000001">
    <property type="entry name" value="Phosphoglucosamine mutase"/>
    <property type="match status" value="1"/>
</dbReference>
<dbReference type="InterPro" id="IPR050060">
    <property type="entry name" value="Phosphoglucosamine_mutase"/>
</dbReference>
<name>A0A3N9U6X3_9VIBR</name>
<evidence type="ECO:0000259" key="9">
    <source>
        <dbReference type="Pfam" id="PF00408"/>
    </source>
</evidence>
<gene>
    <name evidence="6" type="primary">glmM</name>
    <name evidence="13" type="ORF">EES38_04400</name>
</gene>
<evidence type="ECO:0000313" key="14">
    <source>
        <dbReference type="Proteomes" id="UP000281112"/>
    </source>
</evidence>
<comment type="catalytic activity">
    <reaction evidence="6 8">
        <text>alpha-D-glucosamine 1-phosphate = D-glucosamine 6-phosphate</text>
        <dbReference type="Rhea" id="RHEA:23424"/>
        <dbReference type="ChEBI" id="CHEBI:58516"/>
        <dbReference type="ChEBI" id="CHEBI:58725"/>
        <dbReference type="EC" id="5.4.2.10"/>
    </reaction>
</comment>
<dbReference type="OrthoDB" id="9803322at2"/>
<dbReference type="InterPro" id="IPR005841">
    <property type="entry name" value="Alpha-D-phosphohexomutase_SF"/>
</dbReference>
<dbReference type="FunFam" id="3.40.120.10:FF:000001">
    <property type="entry name" value="Phosphoglucosamine mutase"/>
    <property type="match status" value="1"/>
</dbReference>
<evidence type="ECO:0000256" key="5">
    <source>
        <dbReference type="ARBA" id="ARBA00023235"/>
    </source>
</evidence>
<dbReference type="InterPro" id="IPR005844">
    <property type="entry name" value="A-D-PHexomutase_a/b/a-I"/>
</dbReference>
<feature type="binding site" evidence="6">
    <location>
        <position position="243"/>
    </location>
    <ligand>
        <name>Mg(2+)</name>
        <dbReference type="ChEBI" id="CHEBI:18420"/>
    </ligand>
</feature>
<dbReference type="HAMAP" id="MF_01554_B">
    <property type="entry name" value="GlmM_B"/>
    <property type="match status" value="1"/>
</dbReference>
<dbReference type="SUPFAM" id="SSF55957">
    <property type="entry name" value="Phosphoglucomutase, C-terminal domain"/>
    <property type="match status" value="1"/>
</dbReference>
<dbReference type="InterPro" id="IPR016066">
    <property type="entry name" value="A-D-PHexomutase_CS"/>
</dbReference>
<evidence type="ECO:0000256" key="7">
    <source>
        <dbReference type="RuleBase" id="RU004326"/>
    </source>
</evidence>
<feature type="binding site" evidence="6">
    <location>
        <position position="241"/>
    </location>
    <ligand>
        <name>Mg(2+)</name>
        <dbReference type="ChEBI" id="CHEBI:18420"/>
    </ligand>
</feature>
<comment type="PTM">
    <text evidence="6">Activated by phosphorylation.</text>
</comment>
<sequence>MSNRRYFGTDGVRGKVGEYPITPDFVLKLGWAAGRVLAKQGTKQVIIGKDTRISGYMLESALEAGLAAAGLKATFTGPMPTPAVAYLTQTFRAEAGIVISASHNPYYDNGIKFFSSEGTKLPDEVELAIEEELGKDIVCVPSAELGKASRLVDAAGRYIEFCKSTFPSKHNLSGLKIVVDCANGATYHIAPSVFKELGAQVIAMGVSPDGLNINDEVGATDVRALQKRVIEEKADLGLAFDGDGDRIIMVDEHGDKIDGDQIAYIIARDLLRKGLLKGGVVGTLMTNLGMEVGLKQLGIPFVRAAVGDRYVLEKLLEKDWKIGAENSGHVILLDKVTTGDAIVAALQVLAAVVDSEMSLSELAKGMTLYPQVLENVRFSGDSNPLESENVKAAVLEVEKALDGKGRVLLRKSGTEPLLRVMVEGEDESLVKSSALHIADVVRSSC</sequence>
<feature type="domain" description="Alpha-D-phosphohexomutase C-terminal" evidence="9">
    <location>
        <begin position="374"/>
        <end position="438"/>
    </location>
</feature>
<dbReference type="Pfam" id="PF02879">
    <property type="entry name" value="PGM_PMM_II"/>
    <property type="match status" value="1"/>
</dbReference>
<evidence type="ECO:0000256" key="4">
    <source>
        <dbReference type="ARBA" id="ARBA00022842"/>
    </source>
</evidence>
<dbReference type="AlphaFoldDB" id="A0A3N9U6X3"/>
<dbReference type="FunFam" id="3.40.120.10:FF:000003">
    <property type="entry name" value="Phosphoglucosamine mutase"/>
    <property type="match status" value="1"/>
</dbReference>
<feature type="domain" description="Alpha-D-phosphohexomutase alpha/beta/alpha" evidence="12">
    <location>
        <begin position="258"/>
        <end position="366"/>
    </location>
</feature>
<dbReference type="InterPro" id="IPR005843">
    <property type="entry name" value="A-D-PHexomutase_C"/>
</dbReference>
<feature type="active site" description="Phosphoserine intermediate" evidence="6">
    <location>
        <position position="102"/>
    </location>
</feature>
<dbReference type="NCBIfam" id="NF008139">
    <property type="entry name" value="PRK10887.1"/>
    <property type="match status" value="1"/>
</dbReference>
<comment type="cofactor">
    <cofactor evidence="6">
        <name>Mg(2+)</name>
        <dbReference type="ChEBI" id="CHEBI:18420"/>
    </cofactor>
    <text evidence="6">Binds 1 Mg(2+) ion per subunit.</text>
</comment>
<dbReference type="InterPro" id="IPR005846">
    <property type="entry name" value="A-D-PHexomutase_a/b/a-III"/>
</dbReference>
<dbReference type="GO" id="GO:0004615">
    <property type="term" value="F:phosphomannomutase activity"/>
    <property type="evidence" value="ECO:0007669"/>
    <property type="project" value="TreeGrafter"/>
</dbReference>
<organism evidence="13 14">
    <name type="scientific">Vibrio viridaestus</name>
    <dbReference type="NCBI Taxonomy" id="2487322"/>
    <lineage>
        <taxon>Bacteria</taxon>
        <taxon>Pseudomonadati</taxon>
        <taxon>Pseudomonadota</taxon>
        <taxon>Gammaproteobacteria</taxon>
        <taxon>Vibrionales</taxon>
        <taxon>Vibrionaceae</taxon>
        <taxon>Vibrio</taxon>
    </lineage>
</organism>
<dbReference type="NCBIfam" id="TIGR01455">
    <property type="entry name" value="glmM"/>
    <property type="match status" value="1"/>
</dbReference>
<comment type="caution">
    <text evidence="13">The sequence shown here is derived from an EMBL/GenBank/DDBJ whole genome shotgun (WGS) entry which is preliminary data.</text>
</comment>
<dbReference type="Proteomes" id="UP000281112">
    <property type="component" value="Unassembled WGS sequence"/>
</dbReference>
<feature type="domain" description="Alpha-D-phosphohexomutase alpha/beta/alpha" evidence="11">
    <location>
        <begin position="157"/>
        <end position="254"/>
    </location>
</feature>
<feature type="binding site" evidence="6">
    <location>
        <position position="245"/>
    </location>
    <ligand>
        <name>Mg(2+)</name>
        <dbReference type="ChEBI" id="CHEBI:18420"/>
    </ligand>
</feature>
<evidence type="ECO:0000256" key="3">
    <source>
        <dbReference type="ARBA" id="ARBA00022723"/>
    </source>
</evidence>
<dbReference type="GO" id="GO:0005829">
    <property type="term" value="C:cytosol"/>
    <property type="evidence" value="ECO:0007669"/>
    <property type="project" value="TreeGrafter"/>
</dbReference>
<evidence type="ECO:0000256" key="2">
    <source>
        <dbReference type="ARBA" id="ARBA00022553"/>
    </source>
</evidence>
<dbReference type="GO" id="GO:0000287">
    <property type="term" value="F:magnesium ion binding"/>
    <property type="evidence" value="ECO:0007669"/>
    <property type="project" value="UniProtKB-UniRule"/>
</dbReference>
<dbReference type="InterPro" id="IPR036900">
    <property type="entry name" value="A-D-PHexomutase_C_sf"/>
</dbReference>
<keyword evidence="3 6" id="KW-0479">Metal-binding</keyword>
<proteinExistence type="inferred from homology"/>
<evidence type="ECO:0000256" key="8">
    <source>
        <dbReference type="RuleBase" id="RU004327"/>
    </source>
</evidence>
<dbReference type="PRINTS" id="PR00509">
    <property type="entry name" value="PGMPMM"/>
</dbReference>
<protein>
    <recommendedName>
        <fullName evidence="6 8">Phosphoglucosamine mutase</fullName>
        <ecNumber evidence="6 8">5.4.2.10</ecNumber>
    </recommendedName>
</protein>
<accession>A0A3N9U6X3</accession>
<dbReference type="InterPro" id="IPR005845">
    <property type="entry name" value="A-D-PHexomutase_a/b/a-II"/>
</dbReference>
<keyword evidence="2 6" id="KW-0597">Phosphoprotein</keyword>
<dbReference type="SUPFAM" id="SSF53738">
    <property type="entry name" value="Phosphoglucomutase, first 3 domains"/>
    <property type="match status" value="3"/>
</dbReference>
<dbReference type="Pfam" id="PF02878">
    <property type="entry name" value="PGM_PMM_I"/>
    <property type="match status" value="1"/>
</dbReference>